<comment type="caution">
    <text evidence="2">The sequence shown here is derived from an EMBL/GenBank/DDBJ whole genome shotgun (WGS) entry which is preliminary data.</text>
</comment>
<proteinExistence type="predicted"/>
<reference evidence="2" key="1">
    <citation type="submission" date="2021-01" db="EMBL/GenBank/DDBJ databases">
        <title>Whole genome shotgun sequence of Virgisporangium aliadipatigenens NBRC 105644.</title>
        <authorList>
            <person name="Komaki H."/>
            <person name="Tamura T."/>
        </authorList>
    </citation>
    <scope>NUCLEOTIDE SEQUENCE</scope>
    <source>
        <strain evidence="2">NBRC 105644</strain>
    </source>
</reference>
<dbReference type="AlphaFoldDB" id="A0A8J4DTV4"/>
<evidence type="ECO:0000256" key="1">
    <source>
        <dbReference type="SAM" id="MobiDB-lite"/>
    </source>
</evidence>
<protein>
    <submittedName>
        <fullName evidence="2">Uncharacterized protein</fullName>
    </submittedName>
</protein>
<evidence type="ECO:0000313" key="2">
    <source>
        <dbReference type="EMBL" id="GIJ50139.1"/>
    </source>
</evidence>
<name>A0A8J4DTV4_9ACTN</name>
<dbReference type="Proteomes" id="UP000619260">
    <property type="component" value="Unassembled WGS sequence"/>
</dbReference>
<organism evidence="2 3">
    <name type="scientific">Virgisporangium aliadipatigenens</name>
    <dbReference type="NCBI Taxonomy" id="741659"/>
    <lineage>
        <taxon>Bacteria</taxon>
        <taxon>Bacillati</taxon>
        <taxon>Actinomycetota</taxon>
        <taxon>Actinomycetes</taxon>
        <taxon>Micromonosporales</taxon>
        <taxon>Micromonosporaceae</taxon>
        <taxon>Virgisporangium</taxon>
    </lineage>
</organism>
<accession>A0A8J4DTV4</accession>
<evidence type="ECO:0000313" key="3">
    <source>
        <dbReference type="Proteomes" id="UP000619260"/>
    </source>
</evidence>
<feature type="region of interest" description="Disordered" evidence="1">
    <location>
        <begin position="1"/>
        <end position="50"/>
    </location>
</feature>
<keyword evidence="3" id="KW-1185">Reference proteome</keyword>
<feature type="compositionally biased region" description="Basic and acidic residues" evidence="1">
    <location>
        <begin position="1"/>
        <end position="20"/>
    </location>
</feature>
<gene>
    <name evidence="2" type="ORF">Val02_70250</name>
</gene>
<dbReference type="RefSeq" id="WP_203903584.1">
    <property type="nucleotide sequence ID" value="NZ_BOPF01000033.1"/>
</dbReference>
<dbReference type="EMBL" id="BOPF01000033">
    <property type="protein sequence ID" value="GIJ50139.1"/>
    <property type="molecule type" value="Genomic_DNA"/>
</dbReference>
<sequence length="276" mass="30781">MGYDIRSETPRERSDRHRESGYPSYPPGGADRYPPAAQRSAEPSEPHEQTRLVQLRNAALMRMREMSSRHGMHAFDERRGTDALGPHAIAFLYQDYERKPGMATHEVVRAATRLFRDSDEVRDLPQLLYTLAGIAQQYAQRGPFDPRRTMVHRSDDMTTQARYLGVAVSTLDTPAGHWASVQERARNALEIAGRSYLHLSDGSRIVLDRGGPFGVVGITQSSAALEAGGLAYGNWQPLHLRPGDPEEPVWAALESLHLHVLHGVSQPPRGGRSRYS</sequence>